<evidence type="ECO:0000313" key="3">
    <source>
        <dbReference type="Proteomes" id="UP000092461"/>
    </source>
</evidence>
<accession>A0A1B0CX43</accession>
<evidence type="ECO:0000313" key="2">
    <source>
        <dbReference type="EnsemblMetazoa" id="LLOJ009579-PA"/>
    </source>
</evidence>
<keyword evidence="1" id="KW-0472">Membrane</keyword>
<dbReference type="AlphaFoldDB" id="A0A1B0CX43"/>
<dbReference type="GO" id="GO:0017080">
    <property type="term" value="F:sodium channel regulator activity"/>
    <property type="evidence" value="ECO:0007669"/>
    <property type="project" value="TreeGrafter"/>
</dbReference>
<name>A0A1B0CX43_LUTLO</name>
<dbReference type="GO" id="GO:0002028">
    <property type="term" value="P:regulation of sodium ion transport"/>
    <property type="evidence" value="ECO:0007669"/>
    <property type="project" value="TreeGrafter"/>
</dbReference>
<keyword evidence="1" id="KW-0812">Transmembrane</keyword>
<feature type="transmembrane region" description="Helical" evidence="1">
    <location>
        <begin position="12"/>
        <end position="32"/>
    </location>
</feature>
<reference evidence="2" key="1">
    <citation type="submission" date="2020-05" db="UniProtKB">
        <authorList>
            <consortium name="EnsemblMetazoa"/>
        </authorList>
    </citation>
    <scope>IDENTIFICATION</scope>
    <source>
        <strain evidence="2">Jacobina</strain>
    </source>
</reference>
<keyword evidence="1" id="KW-1133">Transmembrane helix</keyword>
<dbReference type="PANTHER" id="PTHR12335">
    <property type="entry name" value="TIPE PROTEIN TEMPERATURE-INDUCED PARALYTIC E"/>
    <property type="match status" value="1"/>
</dbReference>
<dbReference type="EnsemblMetazoa" id="LLOJ009579-RA">
    <property type="protein sequence ID" value="LLOJ009579-PA"/>
    <property type="gene ID" value="LLOJ009579"/>
</dbReference>
<evidence type="ECO:0000256" key="1">
    <source>
        <dbReference type="SAM" id="Phobius"/>
    </source>
</evidence>
<organism evidence="2 3">
    <name type="scientific">Lutzomyia longipalpis</name>
    <name type="common">Sand fly</name>
    <dbReference type="NCBI Taxonomy" id="7200"/>
    <lineage>
        <taxon>Eukaryota</taxon>
        <taxon>Metazoa</taxon>
        <taxon>Ecdysozoa</taxon>
        <taxon>Arthropoda</taxon>
        <taxon>Hexapoda</taxon>
        <taxon>Insecta</taxon>
        <taxon>Pterygota</taxon>
        <taxon>Neoptera</taxon>
        <taxon>Endopterygota</taxon>
        <taxon>Diptera</taxon>
        <taxon>Nematocera</taxon>
        <taxon>Psychodoidea</taxon>
        <taxon>Psychodidae</taxon>
        <taxon>Lutzomyia</taxon>
        <taxon>Lutzomyia</taxon>
    </lineage>
</organism>
<dbReference type="EMBL" id="AJWK01033185">
    <property type="status" value="NOT_ANNOTATED_CDS"/>
    <property type="molecule type" value="Genomic_DNA"/>
</dbReference>
<dbReference type="InterPro" id="IPR031578">
    <property type="entry name" value="TipE"/>
</dbReference>
<dbReference type="VEuPathDB" id="VectorBase:LLOJ009579"/>
<keyword evidence="3" id="KW-1185">Reference proteome</keyword>
<dbReference type="VEuPathDB" id="VectorBase:LLONM1_003394"/>
<sequence>ARFDLEVTYRQFLVASILPSVLFVVSCLTLILCQRSVVVGDDAKMRFKGCVSTDTILPPGSKNNSQHNLGDGGGGGTDSAFLYCKKNETVQHIIYLMTFSH</sequence>
<dbReference type="PANTHER" id="PTHR12335:SF7">
    <property type="entry name" value="RT03134P"/>
    <property type="match status" value="1"/>
</dbReference>
<protein>
    <submittedName>
        <fullName evidence="2">Uncharacterized protein</fullName>
    </submittedName>
</protein>
<proteinExistence type="predicted"/>
<dbReference type="GO" id="GO:0005886">
    <property type="term" value="C:plasma membrane"/>
    <property type="evidence" value="ECO:0007669"/>
    <property type="project" value="TreeGrafter"/>
</dbReference>
<dbReference type="Proteomes" id="UP000092461">
    <property type="component" value="Unassembled WGS sequence"/>
</dbReference>